<dbReference type="PANTHER" id="PTHR43133:SF62">
    <property type="entry name" value="RNA POLYMERASE SIGMA FACTOR SIGZ"/>
    <property type="match status" value="1"/>
</dbReference>
<dbReference type="InterPro" id="IPR013325">
    <property type="entry name" value="RNA_pol_sigma_r2"/>
</dbReference>
<dbReference type="EMBL" id="FRBW01000004">
    <property type="protein sequence ID" value="SHM91216.1"/>
    <property type="molecule type" value="Genomic_DNA"/>
</dbReference>
<dbReference type="InterPro" id="IPR014284">
    <property type="entry name" value="RNA_pol_sigma-70_dom"/>
</dbReference>
<evidence type="ECO:0000313" key="9">
    <source>
        <dbReference type="Proteomes" id="UP000186002"/>
    </source>
</evidence>
<dbReference type="GO" id="GO:0003677">
    <property type="term" value="F:DNA binding"/>
    <property type="evidence" value="ECO:0007669"/>
    <property type="project" value="InterPro"/>
</dbReference>
<dbReference type="PANTHER" id="PTHR43133">
    <property type="entry name" value="RNA POLYMERASE ECF-TYPE SIGMA FACTO"/>
    <property type="match status" value="1"/>
</dbReference>
<keyword evidence="2" id="KW-0805">Transcription regulation</keyword>
<dbReference type="SUPFAM" id="SSF88946">
    <property type="entry name" value="Sigma2 domain of RNA polymerase sigma factors"/>
    <property type="match status" value="1"/>
</dbReference>
<evidence type="ECO:0000256" key="3">
    <source>
        <dbReference type="ARBA" id="ARBA00023082"/>
    </source>
</evidence>
<dbReference type="InterPro" id="IPR039425">
    <property type="entry name" value="RNA_pol_sigma-70-like"/>
</dbReference>
<evidence type="ECO:0000259" key="6">
    <source>
        <dbReference type="Pfam" id="PF04542"/>
    </source>
</evidence>
<dbReference type="RefSeq" id="WP_073014567.1">
    <property type="nucleotide sequence ID" value="NZ_FRBW01000004.1"/>
</dbReference>
<feature type="domain" description="RNA polymerase sigma factor 70 region 4 type 2" evidence="7">
    <location>
        <begin position="123"/>
        <end position="175"/>
    </location>
</feature>
<evidence type="ECO:0000256" key="2">
    <source>
        <dbReference type="ARBA" id="ARBA00023015"/>
    </source>
</evidence>
<dbReference type="NCBIfam" id="TIGR02937">
    <property type="entry name" value="sigma70-ECF"/>
    <property type="match status" value="1"/>
</dbReference>
<keyword evidence="3" id="KW-0731">Sigma factor</keyword>
<proteinExistence type="inferred from homology"/>
<evidence type="ECO:0000256" key="1">
    <source>
        <dbReference type="ARBA" id="ARBA00010641"/>
    </source>
</evidence>
<dbReference type="AlphaFoldDB" id="A0A1M7MK15"/>
<dbReference type="Proteomes" id="UP000186002">
    <property type="component" value="Unassembled WGS sequence"/>
</dbReference>
<protein>
    <submittedName>
        <fullName evidence="8">RNA polymerase sigma-70 factor, ECF subfamily</fullName>
    </submittedName>
</protein>
<dbReference type="InterPro" id="IPR013249">
    <property type="entry name" value="RNA_pol_sigma70_r4_t2"/>
</dbReference>
<sequence length="188" mass="21193">MSLLQYHSELITKVAAVRDKAAFAELFDFFAPRLKGYLMQQGADAHTAEEIAQDVMVTLWRKADLFDPAKASASTWLYRIARNRRIDKLRRQKSAELDPEDPSLHPSEEPDVAVEMDARVREERVREAMTSLPSEQADVVRLAFFKGLSHSEIAGEIGLPLGTVKSRIRLAFARLRQVLEADSAIDVD</sequence>
<dbReference type="STRING" id="735517.SAMN05444272_3439"/>
<dbReference type="InterPro" id="IPR013324">
    <property type="entry name" value="RNA_pol_sigma_r3/r4-like"/>
</dbReference>
<reference evidence="8 9" key="1">
    <citation type="submission" date="2016-11" db="EMBL/GenBank/DDBJ databases">
        <authorList>
            <person name="Jaros S."/>
            <person name="Januszkiewicz K."/>
            <person name="Wedrychowicz H."/>
        </authorList>
    </citation>
    <scope>NUCLEOTIDE SEQUENCE [LARGE SCALE GENOMIC DNA]</scope>
    <source>
        <strain evidence="8 9">DSM 22153</strain>
    </source>
</reference>
<feature type="domain" description="RNA polymerase sigma-70 region 2" evidence="6">
    <location>
        <begin position="30"/>
        <end position="93"/>
    </location>
</feature>
<keyword evidence="4" id="KW-0804">Transcription</keyword>
<gene>
    <name evidence="8" type="ORF">SAMN05444272_3439</name>
</gene>
<dbReference type="Pfam" id="PF08281">
    <property type="entry name" value="Sigma70_r4_2"/>
    <property type="match status" value="1"/>
</dbReference>
<dbReference type="InterPro" id="IPR036388">
    <property type="entry name" value="WH-like_DNA-bd_sf"/>
</dbReference>
<evidence type="ECO:0000259" key="7">
    <source>
        <dbReference type="Pfam" id="PF08281"/>
    </source>
</evidence>
<comment type="similarity">
    <text evidence="1">Belongs to the sigma-70 factor family. ECF subfamily.</text>
</comment>
<evidence type="ECO:0000313" key="8">
    <source>
        <dbReference type="EMBL" id="SHM91216.1"/>
    </source>
</evidence>
<dbReference type="OrthoDB" id="9784272at2"/>
<dbReference type="InterPro" id="IPR007627">
    <property type="entry name" value="RNA_pol_sigma70_r2"/>
</dbReference>
<dbReference type="GO" id="GO:0006352">
    <property type="term" value="P:DNA-templated transcription initiation"/>
    <property type="evidence" value="ECO:0007669"/>
    <property type="project" value="InterPro"/>
</dbReference>
<accession>A0A1M7MK15</accession>
<dbReference type="CDD" id="cd06171">
    <property type="entry name" value="Sigma70_r4"/>
    <property type="match status" value="1"/>
</dbReference>
<keyword evidence="9" id="KW-1185">Reference proteome</keyword>
<dbReference type="Pfam" id="PF04542">
    <property type="entry name" value="Sigma70_r2"/>
    <property type="match status" value="1"/>
</dbReference>
<dbReference type="Gene3D" id="1.10.1740.10">
    <property type="match status" value="1"/>
</dbReference>
<dbReference type="GO" id="GO:0016987">
    <property type="term" value="F:sigma factor activity"/>
    <property type="evidence" value="ECO:0007669"/>
    <property type="project" value="UniProtKB-KW"/>
</dbReference>
<name>A0A1M7MK15_9HYPH</name>
<evidence type="ECO:0000256" key="4">
    <source>
        <dbReference type="ARBA" id="ARBA00023163"/>
    </source>
</evidence>
<feature type="region of interest" description="Disordered" evidence="5">
    <location>
        <begin position="91"/>
        <end position="111"/>
    </location>
</feature>
<organism evidence="8 9">
    <name type="scientific">Roseibium suaedae</name>
    <dbReference type="NCBI Taxonomy" id="735517"/>
    <lineage>
        <taxon>Bacteria</taxon>
        <taxon>Pseudomonadati</taxon>
        <taxon>Pseudomonadota</taxon>
        <taxon>Alphaproteobacteria</taxon>
        <taxon>Hyphomicrobiales</taxon>
        <taxon>Stappiaceae</taxon>
        <taxon>Roseibium</taxon>
    </lineage>
</organism>
<dbReference type="SUPFAM" id="SSF88659">
    <property type="entry name" value="Sigma3 and sigma4 domains of RNA polymerase sigma factors"/>
    <property type="match status" value="1"/>
</dbReference>
<evidence type="ECO:0000256" key="5">
    <source>
        <dbReference type="SAM" id="MobiDB-lite"/>
    </source>
</evidence>
<dbReference type="Gene3D" id="1.10.10.10">
    <property type="entry name" value="Winged helix-like DNA-binding domain superfamily/Winged helix DNA-binding domain"/>
    <property type="match status" value="1"/>
</dbReference>